<evidence type="ECO:0000313" key="5">
    <source>
        <dbReference type="Proteomes" id="UP000277457"/>
    </source>
</evidence>
<dbReference type="SUPFAM" id="SSF159468">
    <property type="entry name" value="AtpF-like"/>
    <property type="match status" value="1"/>
</dbReference>
<dbReference type="Proteomes" id="UP000277457">
    <property type="component" value="Unassembled WGS sequence"/>
</dbReference>
<comment type="similarity">
    <text evidence="1">Belongs to the V-ATPase F subunit family.</text>
</comment>
<evidence type="ECO:0008006" key="6">
    <source>
        <dbReference type="Google" id="ProtNLM"/>
    </source>
</evidence>
<dbReference type="Gene3D" id="3.40.50.10580">
    <property type="entry name" value="ATPase, V1 complex, subunit F"/>
    <property type="match status" value="1"/>
</dbReference>
<dbReference type="AlphaFoldDB" id="A0A662D5B5"/>
<accession>A0A662D5B5</accession>
<comment type="caution">
    <text evidence="4">The sequence shown here is derived from an EMBL/GenBank/DDBJ whole genome shotgun (WGS) entry which is preliminary data.</text>
</comment>
<dbReference type="EMBL" id="QMPY01000061">
    <property type="protein sequence ID" value="RLE07871.1"/>
    <property type="molecule type" value="Genomic_DNA"/>
</dbReference>
<reference evidence="4 5" key="1">
    <citation type="submission" date="2018-06" db="EMBL/GenBank/DDBJ databases">
        <title>Extensive metabolic versatility and redundancy in microbially diverse, dynamic hydrothermal sediments.</title>
        <authorList>
            <person name="Dombrowski N."/>
            <person name="Teske A."/>
            <person name="Baker B.J."/>
        </authorList>
    </citation>
    <scope>NUCLEOTIDE SEQUENCE [LARGE SCALE GENOMIC DNA]</scope>
    <source>
        <strain evidence="4">B7_G13</strain>
    </source>
</reference>
<protein>
    <recommendedName>
        <fullName evidence="6">V-type ATP synthase subunit F</fullName>
    </recommendedName>
</protein>
<gene>
    <name evidence="4" type="ORF">DRZ78_02210</name>
</gene>
<keyword evidence="3" id="KW-0406">Ion transport</keyword>
<name>A0A662D5B5_UNCAE</name>
<proteinExistence type="inferred from homology"/>
<dbReference type="InterPro" id="IPR036906">
    <property type="entry name" value="ATPase_V1_fsu_sf"/>
</dbReference>
<sequence>MLKIACIGDKETSLPFRGVGIDVVVCKKIEEAKEALQKLFEEDYGIVFITESLSAGCLDIIEELRKKRPLPVVTIIPDFLRKSPGIAKQRLRNWIKQAVGMELPE</sequence>
<dbReference type="Pfam" id="PF01990">
    <property type="entry name" value="ATP-synt_F"/>
    <property type="match status" value="1"/>
</dbReference>
<evidence type="ECO:0000256" key="1">
    <source>
        <dbReference type="ARBA" id="ARBA00010148"/>
    </source>
</evidence>
<evidence type="ECO:0000256" key="3">
    <source>
        <dbReference type="ARBA" id="ARBA00023065"/>
    </source>
</evidence>
<evidence type="ECO:0000256" key="2">
    <source>
        <dbReference type="ARBA" id="ARBA00022448"/>
    </source>
</evidence>
<dbReference type="GO" id="GO:0046961">
    <property type="term" value="F:proton-transporting ATPase activity, rotational mechanism"/>
    <property type="evidence" value="ECO:0007669"/>
    <property type="project" value="InterPro"/>
</dbReference>
<keyword evidence="2" id="KW-0813">Transport</keyword>
<evidence type="ECO:0000313" key="4">
    <source>
        <dbReference type="EMBL" id="RLE07871.1"/>
    </source>
</evidence>
<organism evidence="4 5">
    <name type="scientific">Aerophobetes bacterium</name>
    <dbReference type="NCBI Taxonomy" id="2030807"/>
    <lineage>
        <taxon>Bacteria</taxon>
        <taxon>Candidatus Aerophobota</taxon>
    </lineage>
</organism>
<dbReference type="InterPro" id="IPR008218">
    <property type="entry name" value="ATPase_V1-cplx_f_g_su"/>
</dbReference>